<dbReference type="EC" id="2.7.13.3" evidence="2"/>
<dbReference type="GO" id="GO:0006355">
    <property type="term" value="P:regulation of DNA-templated transcription"/>
    <property type="evidence" value="ECO:0007669"/>
    <property type="project" value="InterPro"/>
</dbReference>
<dbReference type="SMART" id="SM00421">
    <property type="entry name" value="HTH_LUXR"/>
    <property type="match status" value="1"/>
</dbReference>
<dbReference type="GO" id="GO:0000160">
    <property type="term" value="P:phosphorelay signal transduction system"/>
    <property type="evidence" value="ECO:0007669"/>
    <property type="project" value="InterPro"/>
</dbReference>
<dbReference type="SMART" id="SM00065">
    <property type="entry name" value="GAF"/>
    <property type="match status" value="1"/>
</dbReference>
<dbReference type="SUPFAM" id="SSF55785">
    <property type="entry name" value="PYP-like sensor domain (PAS domain)"/>
    <property type="match status" value="2"/>
</dbReference>
<evidence type="ECO:0000256" key="8">
    <source>
        <dbReference type="ARBA" id="ARBA00023163"/>
    </source>
</evidence>
<dbReference type="CDD" id="cd00130">
    <property type="entry name" value="PAS"/>
    <property type="match status" value="2"/>
</dbReference>
<dbReference type="SUPFAM" id="SSF55781">
    <property type="entry name" value="GAF domain-like"/>
    <property type="match status" value="1"/>
</dbReference>
<dbReference type="GO" id="GO:0003677">
    <property type="term" value="F:DNA binding"/>
    <property type="evidence" value="ECO:0007669"/>
    <property type="project" value="UniProtKB-KW"/>
</dbReference>
<dbReference type="PRINTS" id="PR00038">
    <property type="entry name" value="HTHLUXR"/>
</dbReference>
<dbReference type="PANTHER" id="PTHR43304:SF1">
    <property type="entry name" value="PAC DOMAIN-CONTAINING PROTEIN"/>
    <property type="match status" value="1"/>
</dbReference>
<evidence type="ECO:0000256" key="9">
    <source>
        <dbReference type="PROSITE-ProRule" id="PRU00169"/>
    </source>
</evidence>
<evidence type="ECO:0000256" key="3">
    <source>
        <dbReference type="ARBA" id="ARBA00022553"/>
    </source>
</evidence>
<evidence type="ECO:0000256" key="5">
    <source>
        <dbReference type="ARBA" id="ARBA00022777"/>
    </source>
</evidence>
<dbReference type="SMART" id="SM00091">
    <property type="entry name" value="PAS"/>
    <property type="match status" value="2"/>
</dbReference>
<accession>A0A5C4L9F9</accession>
<sequence length="659" mass="71368">MTMDIISDNMLQASDGFHAFGSHVECTAWLSAQNKAFQAAINGAPLAESLGILVDTACSQSGGGLRSAFYLTDPDGTGLRHVIGMPEPYAIAAGGIKIGSDSLACGLAVFNRQPVITVDVRKEPRWQPWLWLAEEHGIRAVWSFPAETAAGRVVGTFAVYFRDPREATPRDHEFAAALTQTAAIIISQHRQAADLIQRRITDEALRESEERFRAVAEQAEAGIVIVNAGHRMSFVNDRYCEILGRTRDDLLGRTVQELTHPDDWSFNEPLYQRAMAAGASFTIEKRYLRPDGTAVWVRNVVSALRDGTGVIVGGLAVSLDITERHQAEADLRESEERFRRFAEHSANVLWLADLKSGQLNYLSPAFAQVWGMPVEAMPDLAGWLASIHPEDRDGAAQALERVGDSETLVLRYRILRASDGGMRRIRDTFFPIPGQDGHIRFVGGIAQDVTTATDLRAYVVAAGEDARHRFAAALQAADYEVKAFATSQALLKLAGSLMPGCVVLDLEEATGMILISALKADRSHLPVVAVGASGGDVGFGVRAMKAGAADYLDAPWTPEALLFAVKTAMADIRDAAERTRARDKSRRRVASLSERERAVLEGLLAGGTNKTIARTLGLSPRTVEIHRAKVMEALGARTLPEAVLIATAAGVRPADQSST</sequence>
<dbReference type="InterPro" id="IPR000014">
    <property type="entry name" value="PAS"/>
</dbReference>
<feature type="domain" description="PAS" evidence="12">
    <location>
        <begin position="208"/>
        <end position="278"/>
    </location>
</feature>
<dbReference type="PROSITE" id="PS50110">
    <property type="entry name" value="RESPONSE_REGULATORY"/>
    <property type="match status" value="1"/>
</dbReference>
<dbReference type="NCBIfam" id="TIGR00229">
    <property type="entry name" value="sensory_box"/>
    <property type="match status" value="2"/>
</dbReference>
<dbReference type="SMART" id="SM00086">
    <property type="entry name" value="PAC"/>
    <property type="match status" value="2"/>
</dbReference>
<dbReference type="InterPro" id="IPR052162">
    <property type="entry name" value="Sensor_kinase/Photoreceptor"/>
</dbReference>
<dbReference type="Pfam" id="PF00989">
    <property type="entry name" value="PAS"/>
    <property type="match status" value="1"/>
</dbReference>
<dbReference type="Pfam" id="PF00072">
    <property type="entry name" value="Response_reg"/>
    <property type="match status" value="1"/>
</dbReference>
<dbReference type="SMART" id="SM00448">
    <property type="entry name" value="REC"/>
    <property type="match status" value="1"/>
</dbReference>
<dbReference type="PROSITE" id="PS50113">
    <property type="entry name" value="PAC"/>
    <property type="match status" value="1"/>
</dbReference>
<dbReference type="InterPro" id="IPR011006">
    <property type="entry name" value="CheY-like_superfamily"/>
</dbReference>
<name>A0A5C4L9F9_9HYPH</name>
<dbReference type="Gene3D" id="3.40.50.2300">
    <property type="match status" value="1"/>
</dbReference>
<dbReference type="InterPro" id="IPR001789">
    <property type="entry name" value="Sig_transdc_resp-reg_receiver"/>
</dbReference>
<organism evidence="14 15">
    <name type="scientific">Methylobacterium terricola</name>
    <dbReference type="NCBI Taxonomy" id="2583531"/>
    <lineage>
        <taxon>Bacteria</taxon>
        <taxon>Pseudomonadati</taxon>
        <taxon>Pseudomonadota</taxon>
        <taxon>Alphaproteobacteria</taxon>
        <taxon>Hyphomicrobiales</taxon>
        <taxon>Methylobacteriaceae</taxon>
        <taxon>Methylobacterium</taxon>
    </lineage>
</organism>
<keyword evidence="4" id="KW-0808">Transferase</keyword>
<dbReference type="InterPro" id="IPR016032">
    <property type="entry name" value="Sig_transdc_resp-reg_C-effctor"/>
</dbReference>
<evidence type="ECO:0000313" key="15">
    <source>
        <dbReference type="Proteomes" id="UP000305267"/>
    </source>
</evidence>
<evidence type="ECO:0000256" key="7">
    <source>
        <dbReference type="ARBA" id="ARBA00023125"/>
    </source>
</evidence>
<dbReference type="CDD" id="cd06170">
    <property type="entry name" value="LuxR_C_like"/>
    <property type="match status" value="1"/>
</dbReference>
<evidence type="ECO:0000313" key="14">
    <source>
        <dbReference type="EMBL" id="TNC07954.1"/>
    </source>
</evidence>
<dbReference type="SUPFAM" id="SSF46894">
    <property type="entry name" value="C-terminal effector domain of the bipartite response regulators"/>
    <property type="match status" value="1"/>
</dbReference>
<dbReference type="AlphaFoldDB" id="A0A5C4L9F9"/>
<evidence type="ECO:0000256" key="6">
    <source>
        <dbReference type="ARBA" id="ARBA00023015"/>
    </source>
</evidence>
<proteinExistence type="predicted"/>
<dbReference type="Gene3D" id="1.10.10.10">
    <property type="entry name" value="Winged helix-like DNA-binding domain superfamily/Winged helix DNA-binding domain"/>
    <property type="match status" value="1"/>
</dbReference>
<dbReference type="RefSeq" id="WP_139039793.1">
    <property type="nucleotide sequence ID" value="NZ_VDDA01000028.1"/>
</dbReference>
<feature type="modified residue" description="4-aspartylphosphate" evidence="9">
    <location>
        <position position="505"/>
    </location>
</feature>
<dbReference type="EMBL" id="VDDA01000028">
    <property type="protein sequence ID" value="TNC07954.1"/>
    <property type="molecule type" value="Genomic_DNA"/>
</dbReference>
<protein>
    <recommendedName>
        <fullName evidence="2">histidine kinase</fullName>
        <ecNumber evidence="2">2.7.13.3</ecNumber>
    </recommendedName>
</protein>
<dbReference type="Gene3D" id="3.30.450.20">
    <property type="entry name" value="PAS domain"/>
    <property type="match status" value="2"/>
</dbReference>
<dbReference type="InterPro" id="IPR029016">
    <property type="entry name" value="GAF-like_dom_sf"/>
</dbReference>
<dbReference type="InterPro" id="IPR036388">
    <property type="entry name" value="WH-like_DNA-bd_sf"/>
</dbReference>
<feature type="domain" description="PAS" evidence="12">
    <location>
        <begin position="334"/>
        <end position="406"/>
    </location>
</feature>
<keyword evidence="15" id="KW-1185">Reference proteome</keyword>
<evidence type="ECO:0000256" key="2">
    <source>
        <dbReference type="ARBA" id="ARBA00012438"/>
    </source>
</evidence>
<dbReference type="PROSITE" id="PS50112">
    <property type="entry name" value="PAS"/>
    <property type="match status" value="2"/>
</dbReference>
<evidence type="ECO:0000256" key="4">
    <source>
        <dbReference type="ARBA" id="ARBA00022679"/>
    </source>
</evidence>
<gene>
    <name evidence="14" type="ORF">FF100_30600</name>
</gene>
<keyword evidence="7" id="KW-0238">DNA-binding</keyword>
<dbReference type="GO" id="GO:0004673">
    <property type="term" value="F:protein histidine kinase activity"/>
    <property type="evidence" value="ECO:0007669"/>
    <property type="project" value="UniProtKB-EC"/>
</dbReference>
<dbReference type="SUPFAM" id="SSF52172">
    <property type="entry name" value="CheY-like"/>
    <property type="match status" value="1"/>
</dbReference>
<comment type="caution">
    <text evidence="14">The sequence shown here is derived from an EMBL/GenBank/DDBJ whole genome shotgun (WGS) entry which is preliminary data.</text>
</comment>
<dbReference type="InterPro" id="IPR013767">
    <property type="entry name" value="PAS_fold"/>
</dbReference>
<evidence type="ECO:0000259" key="11">
    <source>
        <dbReference type="PROSITE" id="PS50110"/>
    </source>
</evidence>
<feature type="domain" description="Response regulatory" evidence="11">
    <location>
        <begin position="456"/>
        <end position="569"/>
    </location>
</feature>
<evidence type="ECO:0000259" key="13">
    <source>
        <dbReference type="PROSITE" id="PS50113"/>
    </source>
</evidence>
<keyword evidence="6" id="KW-0805">Transcription regulation</keyword>
<feature type="domain" description="PAC" evidence="13">
    <location>
        <begin position="281"/>
        <end position="333"/>
    </location>
</feature>
<dbReference type="Proteomes" id="UP000305267">
    <property type="component" value="Unassembled WGS sequence"/>
</dbReference>
<dbReference type="InterPro" id="IPR000792">
    <property type="entry name" value="Tscrpt_reg_LuxR_C"/>
</dbReference>
<dbReference type="Pfam" id="PF08447">
    <property type="entry name" value="PAS_3"/>
    <property type="match status" value="1"/>
</dbReference>
<dbReference type="Pfam" id="PF00196">
    <property type="entry name" value="GerE"/>
    <property type="match status" value="1"/>
</dbReference>
<dbReference type="OrthoDB" id="9782655at2"/>
<evidence type="ECO:0000259" key="12">
    <source>
        <dbReference type="PROSITE" id="PS50112"/>
    </source>
</evidence>
<dbReference type="PANTHER" id="PTHR43304">
    <property type="entry name" value="PHYTOCHROME-LIKE PROTEIN CPH1"/>
    <property type="match status" value="1"/>
</dbReference>
<dbReference type="Gene3D" id="3.30.450.40">
    <property type="match status" value="1"/>
</dbReference>
<dbReference type="InterPro" id="IPR000700">
    <property type="entry name" value="PAS-assoc_C"/>
</dbReference>
<dbReference type="InterPro" id="IPR003018">
    <property type="entry name" value="GAF"/>
</dbReference>
<evidence type="ECO:0000256" key="1">
    <source>
        <dbReference type="ARBA" id="ARBA00000085"/>
    </source>
</evidence>
<comment type="catalytic activity">
    <reaction evidence="1">
        <text>ATP + protein L-histidine = ADP + protein N-phospho-L-histidine.</text>
        <dbReference type="EC" id="2.7.13.3"/>
    </reaction>
</comment>
<reference evidence="14 15" key="1">
    <citation type="submission" date="2019-06" db="EMBL/GenBank/DDBJ databases">
        <title>Genome of Methylobacterium sp. 17Sr1-39.</title>
        <authorList>
            <person name="Seo T."/>
        </authorList>
    </citation>
    <scope>NUCLEOTIDE SEQUENCE [LARGE SCALE GENOMIC DNA]</scope>
    <source>
        <strain evidence="14 15">17Sr1-39</strain>
    </source>
</reference>
<evidence type="ECO:0000259" key="10">
    <source>
        <dbReference type="PROSITE" id="PS50043"/>
    </source>
</evidence>
<dbReference type="Pfam" id="PF13185">
    <property type="entry name" value="GAF_2"/>
    <property type="match status" value="1"/>
</dbReference>
<dbReference type="InterPro" id="IPR001610">
    <property type="entry name" value="PAC"/>
</dbReference>
<feature type="domain" description="HTH luxR-type" evidence="10">
    <location>
        <begin position="585"/>
        <end position="650"/>
    </location>
</feature>
<dbReference type="InterPro" id="IPR013655">
    <property type="entry name" value="PAS_fold_3"/>
</dbReference>
<keyword evidence="3 9" id="KW-0597">Phosphoprotein</keyword>
<keyword evidence="8" id="KW-0804">Transcription</keyword>
<keyword evidence="5" id="KW-0418">Kinase</keyword>
<dbReference type="InterPro" id="IPR035965">
    <property type="entry name" value="PAS-like_dom_sf"/>
</dbReference>
<dbReference type="PROSITE" id="PS50043">
    <property type="entry name" value="HTH_LUXR_2"/>
    <property type="match status" value="1"/>
</dbReference>